<keyword evidence="4 9" id="KW-0645">Protease</keyword>
<dbReference type="InterPro" id="IPR050131">
    <property type="entry name" value="Peptidase_S8_subtilisin-like"/>
</dbReference>
<keyword evidence="15" id="KW-1185">Reference proteome</keyword>
<dbReference type="InterPro" id="IPR034213">
    <property type="entry name" value="S8_Vpr-like"/>
</dbReference>
<dbReference type="PRINTS" id="PR00723">
    <property type="entry name" value="SUBTILISIN"/>
</dbReference>
<feature type="domain" description="SLH" evidence="13">
    <location>
        <begin position="1369"/>
        <end position="1432"/>
    </location>
</feature>
<evidence type="ECO:0000256" key="7">
    <source>
        <dbReference type="ARBA" id="ARBA00022825"/>
    </source>
</evidence>
<comment type="similarity">
    <text evidence="1 9 10">Belongs to the peptidase S8 family.</text>
</comment>
<dbReference type="InterPro" id="IPR036852">
    <property type="entry name" value="Peptidase_S8/S53_dom_sf"/>
</dbReference>
<keyword evidence="7 9" id="KW-0720">Serine protease</keyword>
<organism evidence="14 15">
    <name type="scientific">Paenibacillus uliginis N3/975</name>
    <dbReference type="NCBI Taxonomy" id="1313296"/>
    <lineage>
        <taxon>Bacteria</taxon>
        <taxon>Bacillati</taxon>
        <taxon>Bacillota</taxon>
        <taxon>Bacilli</taxon>
        <taxon>Bacillales</taxon>
        <taxon>Paenibacillaceae</taxon>
        <taxon>Paenibacillus</taxon>
    </lineage>
</organism>
<feature type="domain" description="SLH" evidence="13">
    <location>
        <begin position="1243"/>
        <end position="1301"/>
    </location>
</feature>
<keyword evidence="6 9" id="KW-0378">Hydrolase</keyword>
<dbReference type="InterPro" id="IPR022398">
    <property type="entry name" value="Peptidase_S8_His-AS"/>
</dbReference>
<reference evidence="14 15" key="1">
    <citation type="submission" date="2017-04" db="EMBL/GenBank/DDBJ databases">
        <authorList>
            <person name="Afonso C.L."/>
            <person name="Miller P.J."/>
            <person name="Scott M.A."/>
            <person name="Spackman E."/>
            <person name="Goraichik I."/>
            <person name="Dimitrov K.M."/>
            <person name="Suarez D.L."/>
            <person name="Swayne D.E."/>
        </authorList>
    </citation>
    <scope>NUCLEOTIDE SEQUENCE [LARGE SCALE GENOMIC DNA]</scope>
    <source>
        <strain evidence="14 15">N3/975</strain>
    </source>
</reference>
<evidence type="ECO:0000256" key="1">
    <source>
        <dbReference type="ARBA" id="ARBA00011073"/>
    </source>
</evidence>
<dbReference type="GO" id="GO:0004252">
    <property type="term" value="F:serine-type endopeptidase activity"/>
    <property type="evidence" value="ECO:0007669"/>
    <property type="project" value="UniProtKB-UniRule"/>
</dbReference>
<gene>
    <name evidence="14" type="ORF">SAMN05661091_0107</name>
</gene>
<dbReference type="Pfam" id="PF00395">
    <property type="entry name" value="SLH"/>
    <property type="match status" value="3"/>
</dbReference>
<evidence type="ECO:0000313" key="15">
    <source>
        <dbReference type="Proteomes" id="UP000192940"/>
    </source>
</evidence>
<dbReference type="GO" id="GO:0006508">
    <property type="term" value="P:proteolysis"/>
    <property type="evidence" value="ECO:0007669"/>
    <property type="project" value="UniProtKB-KW"/>
</dbReference>
<keyword evidence="2" id="KW-0134">Cell wall</keyword>
<evidence type="ECO:0000256" key="9">
    <source>
        <dbReference type="PROSITE-ProRule" id="PRU01240"/>
    </source>
</evidence>
<feature type="domain" description="SLH" evidence="13">
    <location>
        <begin position="1302"/>
        <end position="1365"/>
    </location>
</feature>
<dbReference type="InterPro" id="IPR015500">
    <property type="entry name" value="Peptidase_S8_subtilisin-rel"/>
</dbReference>
<dbReference type="SUPFAM" id="SSF52743">
    <property type="entry name" value="Subtilisin-like"/>
    <property type="match status" value="1"/>
</dbReference>
<evidence type="ECO:0000256" key="10">
    <source>
        <dbReference type="RuleBase" id="RU003355"/>
    </source>
</evidence>
<dbReference type="PROSITE" id="PS00137">
    <property type="entry name" value="SUBTILASE_HIS"/>
    <property type="match status" value="1"/>
</dbReference>
<dbReference type="PANTHER" id="PTHR43806">
    <property type="entry name" value="PEPTIDASE S8"/>
    <property type="match status" value="1"/>
</dbReference>
<evidence type="ECO:0000259" key="13">
    <source>
        <dbReference type="PROSITE" id="PS51272"/>
    </source>
</evidence>
<evidence type="ECO:0000256" key="5">
    <source>
        <dbReference type="ARBA" id="ARBA00022729"/>
    </source>
</evidence>
<accession>A0A1X7G696</accession>
<dbReference type="Gene3D" id="3.40.50.200">
    <property type="entry name" value="Peptidase S8/S53 domain"/>
    <property type="match status" value="2"/>
</dbReference>
<dbReference type="InterPro" id="IPR023827">
    <property type="entry name" value="Peptidase_S8_Asp-AS"/>
</dbReference>
<dbReference type="InterPro" id="IPR001119">
    <property type="entry name" value="SLH_dom"/>
</dbReference>
<dbReference type="InterPro" id="IPR046450">
    <property type="entry name" value="PA_dom_sf"/>
</dbReference>
<dbReference type="InterPro" id="IPR003137">
    <property type="entry name" value="PA_domain"/>
</dbReference>
<dbReference type="Pfam" id="PF02225">
    <property type="entry name" value="PA"/>
    <property type="match status" value="1"/>
</dbReference>
<dbReference type="InterPro" id="IPR010259">
    <property type="entry name" value="S8pro/Inhibitor_I9"/>
</dbReference>
<proteinExistence type="inferred from homology"/>
<evidence type="ECO:0000256" key="11">
    <source>
        <dbReference type="SAM" id="MobiDB-lite"/>
    </source>
</evidence>
<dbReference type="PROSITE" id="PS51892">
    <property type="entry name" value="SUBTILASE"/>
    <property type="match status" value="1"/>
</dbReference>
<evidence type="ECO:0000256" key="2">
    <source>
        <dbReference type="ARBA" id="ARBA00022512"/>
    </source>
</evidence>
<evidence type="ECO:0000256" key="4">
    <source>
        <dbReference type="ARBA" id="ARBA00022670"/>
    </source>
</evidence>
<dbReference type="CDD" id="cd07474">
    <property type="entry name" value="Peptidases_S8_subtilisin_Vpr-like"/>
    <property type="match status" value="1"/>
</dbReference>
<keyword evidence="3" id="KW-0964">Secreted</keyword>
<evidence type="ECO:0000256" key="3">
    <source>
        <dbReference type="ARBA" id="ARBA00022525"/>
    </source>
</evidence>
<dbReference type="PROSITE" id="PS51272">
    <property type="entry name" value="SLH"/>
    <property type="match status" value="3"/>
</dbReference>
<dbReference type="STRING" id="1313296.SAMN05661091_0107"/>
<dbReference type="SUPFAM" id="SSF52025">
    <property type="entry name" value="PA domain"/>
    <property type="match status" value="1"/>
</dbReference>
<evidence type="ECO:0000256" key="12">
    <source>
        <dbReference type="SAM" id="SignalP"/>
    </source>
</evidence>
<feature type="chain" id="PRO_5012959606" evidence="12">
    <location>
        <begin position="32"/>
        <end position="1432"/>
    </location>
</feature>
<feature type="active site" description="Charge relay system" evidence="8 9">
    <location>
        <position position="260"/>
    </location>
</feature>
<evidence type="ECO:0000256" key="8">
    <source>
        <dbReference type="PIRSR" id="PIRSR615500-1"/>
    </source>
</evidence>
<evidence type="ECO:0000313" key="14">
    <source>
        <dbReference type="EMBL" id="SMF64827.1"/>
    </source>
</evidence>
<dbReference type="InterPro" id="IPR000209">
    <property type="entry name" value="Peptidase_S8/S53_dom"/>
</dbReference>
<keyword evidence="5 12" id="KW-0732">Signal</keyword>
<name>A0A1X7G696_9BACL</name>
<dbReference type="PANTHER" id="PTHR43806:SF65">
    <property type="entry name" value="SERINE PROTEASE APRX"/>
    <property type="match status" value="1"/>
</dbReference>
<protein>
    <submittedName>
        <fullName evidence="14">Serine protease, subtilisin family</fullName>
    </submittedName>
</protein>
<dbReference type="InterPro" id="IPR023828">
    <property type="entry name" value="Peptidase_S8_Ser-AS"/>
</dbReference>
<dbReference type="Pfam" id="PF00082">
    <property type="entry name" value="Peptidase_S8"/>
    <property type="match status" value="1"/>
</dbReference>
<dbReference type="EMBL" id="LT840184">
    <property type="protein sequence ID" value="SMF64827.1"/>
    <property type="molecule type" value="Genomic_DNA"/>
</dbReference>
<feature type="region of interest" description="Disordered" evidence="11">
    <location>
        <begin position="979"/>
        <end position="1034"/>
    </location>
</feature>
<sequence length="1432" mass="149806">MKKKSFFRKLPIVSLALLLSASFAVPSVGYADLNPDIRSQIELKAVQSGVHAEETAEAYISPEISTSSSREINVIVQLSSEPAAVGKFAAHMGLRSMSAASMESAATREQSSFEDQAKRLGIPIQVNYRYNTVLNGLEVTVPADRIPELAAIPGVKSVYENKTYYSIPVQEAPVLSADQATYDNAPLDQINVPEAWAKGLTGKGLKVGVIDTGVDYKHPDLIDAYKGGWDSFEQDNDPYEEPPISIEDDPFGIGFAGTSHGTHVSGTVAGRAANKNSDIYQKGVAYEADLYVYKVLGRNAETGRASGSSAQVIDGIERAVKDGMDVINLSLGSDVEKDANSPDSMAVNNAVLSGVVAVVANGNAADKGPYYYSMGSPAGAQLAISVGAVTSPSYYFNASASVTQATYQGEAEPTVSATEATYSDMDLNVMGWKVAGEDFASILGTEPIELVYADLGQAEDFENLDVKDKVVLISRGNLAFVDKLANAKLKGARAVIFFNGNTKPGNANEADLSESIANRDGFIATILGESFEFIPTFDMQGALGRGIARQIVGHPDEAVTVTFGGAYPRIDVRGDTMASFSSRGPNADGFLGIKPDLVAPGVNIRSTWPAYGLGNPDASYDEAYNRNSGTSMASPHVAGLALLLLQQNPDWSPFDVRAALANTSDSLFDENNQLYDVYSQGAGRADVGSALETPALLQTVEQLTILDKQLNPKQVVNYGSSASFGIGKAGSGAQMMELQLKNISGSKVQYKATIELHDSVTSDPLNPIKTPDVNGISANLVGISTEGTISAEAGKSQPFFLSVERKDTAVDGVYEGAVVLEASGLPSLHLPFSLHVGEAPPATGYGIQELSFTPTVITPNGDGKHDSANLSFRITEDVNYMRLLVIDLQGNELGIVGEFIKEDDTGGIELLDQGYYKIPIDGTYTKLDKNGSPEVDKDGKWVKSKLKDGTYSIGVYAYLIGDKGLLKKYEAYRAFRVDNTPATNPGDGNGSGGNNGGGSSGGSGGGAGGSSTTPTPTPGPAQPAPSGAPALQSVMKQGQVVKSVPTAAVVKDQIQSLTVKDEDLQAAVSAAGTSPSAIVLSVSKPEGQTTKAVLTPSQLAILLKSATGSSLIISNTSSSMSVPIAVLKSVPAGSSLELIIGKGDSFSGVFTKGFPGVTLIGSPVTFDIQTVNSGTNKGIKLPAGQRILSSFTVPGQLEAYSAGVLYAEDGKVNPAPSVLTKQKDGTTVVTVSRSGVSTYAAASRPVKFTDISSSYAQSQIKALAGKLLMNGTSETTFSPKNNVTRAEFASMLSRALGLTPSTATPFTDVKAGSWYAGHVAAAYEAGLIGGHANGSFDPNASISRQDMSVMLAKAIALLQIEPKAEGPARVPYGDAASLARYAQQSIEAVTALGLMNGETSGGVSYFRPQAPTTREAAAKVLYILLQKGELIN</sequence>
<feature type="compositionally biased region" description="Gly residues" evidence="11">
    <location>
        <begin position="987"/>
        <end position="1009"/>
    </location>
</feature>
<feature type="signal peptide" evidence="12">
    <location>
        <begin position="1"/>
        <end position="31"/>
    </location>
</feature>
<dbReference type="Pfam" id="PF05922">
    <property type="entry name" value="Inhibitor_I9"/>
    <property type="match status" value="1"/>
</dbReference>
<dbReference type="Proteomes" id="UP000192940">
    <property type="component" value="Chromosome I"/>
</dbReference>
<dbReference type="RefSeq" id="WP_208917202.1">
    <property type="nucleotide sequence ID" value="NZ_LT840184.1"/>
</dbReference>
<dbReference type="PROSITE" id="PS00138">
    <property type="entry name" value="SUBTILASE_SER"/>
    <property type="match status" value="1"/>
</dbReference>
<dbReference type="PROSITE" id="PS00136">
    <property type="entry name" value="SUBTILASE_ASP"/>
    <property type="match status" value="1"/>
</dbReference>
<feature type="active site" description="Charge relay system" evidence="8 9">
    <location>
        <position position="631"/>
    </location>
</feature>
<evidence type="ECO:0000256" key="6">
    <source>
        <dbReference type="ARBA" id="ARBA00022801"/>
    </source>
</evidence>
<dbReference type="Gene3D" id="3.50.30.30">
    <property type="match status" value="1"/>
</dbReference>
<feature type="active site" description="Charge relay system" evidence="8 9">
    <location>
        <position position="211"/>
    </location>
</feature>